<evidence type="ECO:0000256" key="6">
    <source>
        <dbReference type="PIRSR" id="PIRSR017269-1"/>
    </source>
</evidence>
<dbReference type="AlphaFoldDB" id="A0A8J3EY35"/>
<dbReference type="CDD" id="cd02440">
    <property type="entry name" value="AdoMet_MTases"/>
    <property type="match status" value="1"/>
</dbReference>
<dbReference type="Pfam" id="PF14801">
    <property type="entry name" value="TrmI-like_N"/>
    <property type="match status" value="1"/>
</dbReference>
<sequence length="384" mass="42438">MRRGVLQAGEKVQLTDRKGKFITIQLVTGGSTDTQRGVIAHDDIIGNVEGSVITTHSHGLSARSSADTDATADAVSPQESTDAMSTADTTDTTETTGIADVFAGADEKKPWKRSRAIGGWQYTVMRPRLMDFILSMPRGAQIMYPKDIAQVLELADIRPGMRVLESGGGSGAMSLHILEAVGEAGELTTIEMRPEFAKVCEGNATVWFGQFPSWWNIRVGQFDEVAQELPEQYYDRVVLDMLDPWNRVEGLQRVLVPGGIVVAYVTTTTQVSRFAETLRASGSFTDPQVSELLERQWKVDALAVRPQHDMIGHTGFLVVSRMMASGVNALTRKERSTKDSVTDIDSLSPEEQQKRLEELTLRDISDRKLRKVLHDLETQISYLP</sequence>
<protein>
    <recommendedName>
        <fullName evidence="5">tRNA (adenine(58)-N(1))-methyltransferase TrmI</fullName>
        <ecNumber evidence="5">2.1.1.220</ecNumber>
    </recommendedName>
</protein>
<dbReference type="SUPFAM" id="SSF53335">
    <property type="entry name" value="S-adenosyl-L-methionine-dependent methyltransferases"/>
    <property type="match status" value="1"/>
</dbReference>
<proteinExistence type="inferred from homology"/>
<dbReference type="PANTHER" id="PTHR12133:SF1">
    <property type="entry name" value="TRNA (ADENINE(58)-N(1))-METHYLTRANSFERASE, MITOCHONDRIAL"/>
    <property type="match status" value="1"/>
</dbReference>
<comment type="similarity">
    <text evidence="5">Belongs to the class I-like SAM-binding methyltransferase superfamily. TRM61 family.</text>
</comment>
<dbReference type="PIRSF" id="PIRSF017269">
    <property type="entry name" value="GCD14"/>
    <property type="match status" value="1"/>
</dbReference>
<dbReference type="Gene3D" id="3.40.50.150">
    <property type="entry name" value="Vaccinia Virus protein VP39"/>
    <property type="match status" value="1"/>
</dbReference>
<comment type="subunit">
    <text evidence="5">Homotetramer composed of a dimer of dimers.</text>
</comment>
<name>A0A8J3EY35_9BIFI</name>
<dbReference type="InterPro" id="IPR049470">
    <property type="entry name" value="TRM61_C"/>
</dbReference>
<feature type="compositionally biased region" description="Low complexity" evidence="7">
    <location>
        <begin position="61"/>
        <end position="91"/>
    </location>
</feature>
<evidence type="ECO:0000256" key="1">
    <source>
        <dbReference type="ARBA" id="ARBA00022603"/>
    </source>
</evidence>
<dbReference type="GO" id="GO:0030488">
    <property type="term" value="P:tRNA methylation"/>
    <property type="evidence" value="ECO:0007669"/>
    <property type="project" value="InterPro"/>
</dbReference>
<dbReference type="PROSITE" id="PS51620">
    <property type="entry name" value="SAM_TRM61"/>
    <property type="match status" value="1"/>
</dbReference>
<accession>A0A8J3EY35</accession>
<keyword evidence="3 5" id="KW-0949">S-adenosyl-L-methionine</keyword>
<evidence type="ECO:0000256" key="7">
    <source>
        <dbReference type="SAM" id="MobiDB-lite"/>
    </source>
</evidence>
<reference evidence="9" key="2">
    <citation type="submission" date="2020-09" db="EMBL/GenBank/DDBJ databases">
        <authorList>
            <person name="Sun Q."/>
            <person name="Sedlacek I."/>
        </authorList>
    </citation>
    <scope>NUCLEOTIDE SEQUENCE</scope>
    <source>
        <strain evidence="9">CCM 8606</strain>
    </source>
</reference>
<dbReference type="GO" id="GO:0160107">
    <property type="term" value="F:tRNA (adenine(58)-N1)-methyltransferase activity"/>
    <property type="evidence" value="ECO:0007669"/>
    <property type="project" value="UniProtKB-EC"/>
</dbReference>
<feature type="domain" description="tRNA (adenine(58)-N(1))-methyltransferase catalytic subunit TRM61 C-terminal" evidence="8">
    <location>
        <begin position="132"/>
        <end position="299"/>
    </location>
</feature>
<feature type="region of interest" description="Disordered" evidence="7">
    <location>
        <begin position="56"/>
        <end position="91"/>
    </location>
</feature>
<dbReference type="GO" id="GO:0031515">
    <property type="term" value="C:tRNA (m1A) methyltransferase complex"/>
    <property type="evidence" value="ECO:0007669"/>
    <property type="project" value="UniProtKB-UniRule"/>
</dbReference>
<comment type="function">
    <text evidence="5">Catalyzes the S-adenosyl-L-methionine-dependent formation of N(1)-methyladenine at position 58 (m1A58) in tRNA.</text>
</comment>
<evidence type="ECO:0000256" key="4">
    <source>
        <dbReference type="ARBA" id="ARBA00022694"/>
    </source>
</evidence>
<feature type="binding site" evidence="6">
    <location>
        <position position="240"/>
    </location>
    <ligand>
        <name>S-adenosyl-L-methionine</name>
        <dbReference type="ChEBI" id="CHEBI:59789"/>
    </ligand>
</feature>
<dbReference type="Pfam" id="PF08704">
    <property type="entry name" value="GCD14"/>
    <property type="match status" value="1"/>
</dbReference>
<keyword evidence="2 5" id="KW-0808">Transferase</keyword>
<dbReference type="Proteomes" id="UP000619536">
    <property type="component" value="Unassembled WGS sequence"/>
</dbReference>
<keyword evidence="4 5" id="KW-0819">tRNA processing</keyword>
<dbReference type="EMBL" id="BMDH01000001">
    <property type="protein sequence ID" value="GGI13474.1"/>
    <property type="molecule type" value="Genomic_DNA"/>
</dbReference>
<dbReference type="InterPro" id="IPR029063">
    <property type="entry name" value="SAM-dependent_MTases_sf"/>
</dbReference>
<reference evidence="9" key="1">
    <citation type="journal article" date="2014" name="Int. J. Syst. Evol. Microbiol.">
        <title>Complete genome sequence of Corynebacterium casei LMG S-19264T (=DSM 44701T), isolated from a smear-ripened cheese.</title>
        <authorList>
            <consortium name="US DOE Joint Genome Institute (JGI-PGF)"/>
            <person name="Walter F."/>
            <person name="Albersmeier A."/>
            <person name="Kalinowski J."/>
            <person name="Ruckert C."/>
        </authorList>
    </citation>
    <scope>NUCLEOTIDE SEQUENCE</scope>
    <source>
        <strain evidence="9">CCM 8606</strain>
    </source>
</reference>
<evidence type="ECO:0000256" key="5">
    <source>
        <dbReference type="PIRNR" id="PIRNR017269"/>
    </source>
</evidence>
<evidence type="ECO:0000259" key="8">
    <source>
        <dbReference type="Pfam" id="PF08704"/>
    </source>
</evidence>
<evidence type="ECO:0000256" key="2">
    <source>
        <dbReference type="ARBA" id="ARBA00022679"/>
    </source>
</evidence>
<feature type="binding site" evidence="6">
    <location>
        <position position="191"/>
    </location>
    <ligand>
        <name>S-adenosyl-L-methionine</name>
        <dbReference type="ChEBI" id="CHEBI:59789"/>
    </ligand>
</feature>
<dbReference type="EC" id="2.1.1.220" evidence="5"/>
<keyword evidence="1 5" id="KW-0489">Methyltransferase</keyword>
<comment type="caution">
    <text evidence="9">The sequence shown here is derived from an EMBL/GenBank/DDBJ whole genome shotgun (WGS) entry which is preliminary data.</text>
</comment>
<evidence type="ECO:0000313" key="10">
    <source>
        <dbReference type="Proteomes" id="UP000619536"/>
    </source>
</evidence>
<dbReference type="PANTHER" id="PTHR12133">
    <property type="entry name" value="TRNA (ADENINE(58)-N(1))-METHYLTRANSFERASE"/>
    <property type="match status" value="1"/>
</dbReference>
<dbReference type="InterPro" id="IPR014816">
    <property type="entry name" value="tRNA_MeTrfase_Gcd14"/>
</dbReference>
<keyword evidence="10" id="KW-1185">Reference proteome</keyword>
<dbReference type="Gene3D" id="3.10.330.20">
    <property type="match status" value="1"/>
</dbReference>
<comment type="catalytic activity">
    <reaction evidence="5">
        <text>adenosine(58) in tRNA + S-adenosyl-L-methionine = N(1)-methyladenosine(58) in tRNA + S-adenosyl-L-homocysteine + H(+)</text>
        <dbReference type="Rhea" id="RHEA:43152"/>
        <dbReference type="Rhea" id="RHEA-COMP:10365"/>
        <dbReference type="Rhea" id="RHEA-COMP:10366"/>
        <dbReference type="ChEBI" id="CHEBI:15378"/>
        <dbReference type="ChEBI" id="CHEBI:57856"/>
        <dbReference type="ChEBI" id="CHEBI:59789"/>
        <dbReference type="ChEBI" id="CHEBI:74411"/>
        <dbReference type="ChEBI" id="CHEBI:74491"/>
        <dbReference type="EC" id="2.1.1.220"/>
    </reaction>
</comment>
<dbReference type="RefSeq" id="WP_188354748.1">
    <property type="nucleotide sequence ID" value="NZ_BMDH01000001.1"/>
</dbReference>
<organism evidence="9 10">
    <name type="scientific">Galliscardovia ingluviei</name>
    <dbReference type="NCBI Taxonomy" id="1769422"/>
    <lineage>
        <taxon>Bacteria</taxon>
        <taxon>Bacillati</taxon>
        <taxon>Actinomycetota</taxon>
        <taxon>Actinomycetes</taxon>
        <taxon>Bifidobacteriales</taxon>
        <taxon>Bifidobacteriaceae</taxon>
        <taxon>Galliscardovia</taxon>
    </lineage>
</organism>
<evidence type="ECO:0000256" key="3">
    <source>
        <dbReference type="ARBA" id="ARBA00022691"/>
    </source>
</evidence>
<evidence type="ECO:0000313" key="9">
    <source>
        <dbReference type="EMBL" id="GGI13474.1"/>
    </source>
</evidence>
<gene>
    <name evidence="9" type="ORF">GCM10007377_06140</name>
</gene>